<dbReference type="KEGG" id="poj:PtoMrB4_22930"/>
<dbReference type="InterPro" id="IPR003691">
    <property type="entry name" value="FluC"/>
</dbReference>
<evidence type="ECO:0000256" key="9">
    <source>
        <dbReference type="ARBA" id="ARBA00023303"/>
    </source>
</evidence>
<keyword evidence="5 12" id="KW-1133">Transmembrane helix</keyword>
<dbReference type="EMBL" id="AP022642">
    <property type="protein sequence ID" value="BCA28316.1"/>
    <property type="molecule type" value="Genomic_DNA"/>
</dbReference>
<evidence type="ECO:0000256" key="3">
    <source>
        <dbReference type="ARBA" id="ARBA00022519"/>
    </source>
</evidence>
<organism evidence="14 16">
    <name type="scientific">Metapseudomonas otitidis</name>
    <dbReference type="NCBI Taxonomy" id="319939"/>
    <lineage>
        <taxon>Bacteria</taxon>
        <taxon>Pseudomonadati</taxon>
        <taxon>Pseudomonadota</taxon>
        <taxon>Gammaproteobacteria</taxon>
        <taxon>Pseudomonadales</taxon>
        <taxon>Pseudomonadaceae</taxon>
        <taxon>Metapseudomonas</taxon>
    </lineage>
</organism>
<protein>
    <recommendedName>
        <fullName evidence="12">Fluoride-specific ion channel FluC</fullName>
    </recommendedName>
</protein>
<keyword evidence="2 12" id="KW-1003">Cell membrane</keyword>
<evidence type="ECO:0000256" key="6">
    <source>
        <dbReference type="ARBA" id="ARBA00023053"/>
    </source>
</evidence>
<reference evidence="14 16" key="2">
    <citation type="journal article" date="2020" name="Microbiol. Resour. Announc.">
        <title>Complete genome sequence of Pseudomonas otitidis strain MrB4, isolated from Lake Biwa in Japan.</title>
        <authorList>
            <person name="Miyazaki K."/>
            <person name="Hase E."/>
            <person name="Maruya T."/>
        </authorList>
    </citation>
    <scope>NUCLEOTIDE SEQUENCE [LARGE SCALE GENOMIC DNA]</scope>
    <source>
        <strain evidence="14 16">MrB4</strain>
    </source>
</reference>
<comment type="catalytic activity">
    <reaction evidence="11">
        <text>fluoride(in) = fluoride(out)</text>
        <dbReference type="Rhea" id="RHEA:76159"/>
        <dbReference type="ChEBI" id="CHEBI:17051"/>
    </reaction>
    <physiologicalReaction direction="left-to-right" evidence="11">
        <dbReference type="Rhea" id="RHEA:76160"/>
    </physiologicalReaction>
</comment>
<dbReference type="GO" id="GO:0062054">
    <property type="term" value="F:fluoride channel activity"/>
    <property type="evidence" value="ECO:0007669"/>
    <property type="project" value="UniProtKB-UniRule"/>
</dbReference>
<feature type="transmembrane region" description="Helical" evidence="12">
    <location>
        <begin position="35"/>
        <end position="58"/>
    </location>
</feature>
<feature type="transmembrane region" description="Helical" evidence="12">
    <location>
        <begin position="70"/>
        <end position="88"/>
    </location>
</feature>
<dbReference type="GeneID" id="57397512"/>
<keyword evidence="9 12" id="KW-0407">Ion channel</keyword>
<keyword evidence="3" id="KW-0997">Cell inner membrane</keyword>
<comment type="subcellular location">
    <subcellularLocation>
        <location evidence="1 12">Cell membrane</location>
        <topology evidence="1 12">Multi-pass membrane protein</topology>
    </subcellularLocation>
</comment>
<dbReference type="NCBIfam" id="TIGR00494">
    <property type="entry name" value="crcB"/>
    <property type="match status" value="1"/>
</dbReference>
<feature type="transmembrane region" description="Helical" evidence="12">
    <location>
        <begin position="100"/>
        <end position="121"/>
    </location>
</feature>
<dbReference type="EMBL" id="JAWJUL010000029">
    <property type="protein sequence ID" value="MDV3439715.1"/>
    <property type="molecule type" value="Genomic_DNA"/>
</dbReference>
<dbReference type="PANTHER" id="PTHR28259">
    <property type="entry name" value="FLUORIDE EXPORT PROTEIN 1-RELATED"/>
    <property type="match status" value="1"/>
</dbReference>
<evidence type="ECO:0000256" key="4">
    <source>
        <dbReference type="ARBA" id="ARBA00022692"/>
    </source>
</evidence>
<dbReference type="EMBL" id="AP022213">
    <property type="protein sequence ID" value="BBT16314.1"/>
    <property type="molecule type" value="Genomic_DNA"/>
</dbReference>
<comment type="function">
    <text evidence="12">Fluoride-specific ion channel. Important for reducing fluoride concentration in the cell, thus reducing its toxicity.</text>
</comment>
<sequence>MTPLPLLLSVSLGGVAGTLLRFATANWVSAHWPRHFYLGTLAVNIVGCLLIGFLYGLFLQRPEVPIELRAGLIVGFLGGLTTFSSFSLDTLRLLESGQVPLALGYAAISVLGGLLATWAGLTLTKF</sequence>
<keyword evidence="18" id="KW-1185">Reference proteome</keyword>
<keyword evidence="6 12" id="KW-0915">Sodium</keyword>
<gene>
    <name evidence="12 14" type="primary">crcB</name>
    <name evidence="12" type="synonym">fluC</name>
    <name evidence="14" type="ORF">PtoMrB4_22930</name>
    <name evidence="15" type="ORF">R0G64_09795</name>
    <name evidence="13" type="ORF">WP8S17C03_23630</name>
</gene>
<accession>A0A679GC80</accession>
<evidence type="ECO:0000313" key="13">
    <source>
        <dbReference type="EMBL" id="BBT16314.1"/>
    </source>
</evidence>
<keyword evidence="12" id="KW-0479">Metal-binding</keyword>
<name>A0A679GC80_9GAMM</name>
<evidence type="ECO:0000256" key="11">
    <source>
        <dbReference type="ARBA" id="ARBA00035585"/>
    </source>
</evidence>
<evidence type="ECO:0000313" key="14">
    <source>
        <dbReference type="EMBL" id="BCA28316.1"/>
    </source>
</evidence>
<dbReference type="Proteomes" id="UP000501237">
    <property type="component" value="Chromosome"/>
</dbReference>
<evidence type="ECO:0000313" key="18">
    <source>
        <dbReference type="Proteomes" id="UP001273935"/>
    </source>
</evidence>
<reference evidence="15 18" key="3">
    <citation type="submission" date="2023-10" db="EMBL/GenBank/DDBJ databases">
        <title>Pseudomonas otitidis isolated from a paediatric patient with cystic fibrosis in Chile.</title>
        <authorList>
            <person name="Amsteins-Romero L."/>
            <person name="Opazo-Capurro A."/>
            <person name="Matus-Kohler M."/>
            <person name="Gonzalez-Rocha G."/>
        </authorList>
    </citation>
    <scope>NUCLEOTIDE SEQUENCE [LARGE SCALE GENOMIC DNA]</scope>
    <source>
        <strain evidence="15 18">P-714</strain>
    </source>
</reference>
<feature type="binding site" evidence="12">
    <location>
        <position position="78"/>
    </location>
    <ligand>
        <name>Na(+)</name>
        <dbReference type="ChEBI" id="CHEBI:29101"/>
        <note>structural</note>
    </ligand>
</feature>
<dbReference type="GO" id="GO:0046872">
    <property type="term" value="F:metal ion binding"/>
    <property type="evidence" value="ECO:0007669"/>
    <property type="project" value="UniProtKB-KW"/>
</dbReference>
<dbReference type="HAMAP" id="MF_00454">
    <property type="entry name" value="FluC"/>
    <property type="match status" value="1"/>
</dbReference>
<proteinExistence type="inferred from homology"/>
<evidence type="ECO:0000313" key="15">
    <source>
        <dbReference type="EMBL" id="MDV3439715.1"/>
    </source>
</evidence>
<dbReference type="Pfam" id="PF02537">
    <property type="entry name" value="CRCB"/>
    <property type="match status" value="1"/>
</dbReference>
<dbReference type="NCBIfam" id="NF010830">
    <property type="entry name" value="PRK14234.1"/>
    <property type="match status" value="1"/>
</dbReference>
<keyword evidence="12" id="KW-0813">Transport</keyword>
<evidence type="ECO:0000256" key="1">
    <source>
        <dbReference type="ARBA" id="ARBA00004651"/>
    </source>
</evidence>
<comment type="activity regulation">
    <text evidence="12">Na(+) is not transported, but it plays an essential structural role and its presence is essential for fluoride channel function.</text>
</comment>
<dbReference type="Proteomes" id="UP000515591">
    <property type="component" value="Chromosome"/>
</dbReference>
<keyword evidence="4 12" id="KW-0812">Transmembrane</keyword>
<evidence type="ECO:0000313" key="17">
    <source>
        <dbReference type="Proteomes" id="UP000515591"/>
    </source>
</evidence>
<dbReference type="AlphaFoldDB" id="A0A679GC80"/>
<evidence type="ECO:0000256" key="7">
    <source>
        <dbReference type="ARBA" id="ARBA00023065"/>
    </source>
</evidence>
<keyword evidence="8 12" id="KW-0472">Membrane</keyword>
<dbReference type="PANTHER" id="PTHR28259:SF1">
    <property type="entry name" value="FLUORIDE EXPORT PROTEIN 1-RELATED"/>
    <property type="match status" value="1"/>
</dbReference>
<reference evidence="13 17" key="1">
    <citation type="submission" date="2019-12" db="EMBL/GenBank/DDBJ databases">
        <title>complete genome sequences of Pseudomonas otitidis str. WP8-S17-CRE-03 isolated from wastewater treatment plant effluent.</title>
        <authorList>
            <person name="Sekizuka T."/>
            <person name="Itokawa K."/>
            <person name="Yatsu K."/>
            <person name="Inamine Y."/>
            <person name="Kuroda M."/>
        </authorList>
    </citation>
    <scope>NUCLEOTIDE SEQUENCE [LARGE SCALE GENOMIC DNA]</scope>
    <source>
        <strain evidence="13 17">WP8-S17-CRE-03</strain>
    </source>
</reference>
<keyword evidence="7 12" id="KW-0406">Ion transport</keyword>
<evidence type="ECO:0000256" key="2">
    <source>
        <dbReference type="ARBA" id="ARBA00022475"/>
    </source>
</evidence>
<dbReference type="GO" id="GO:0005886">
    <property type="term" value="C:plasma membrane"/>
    <property type="evidence" value="ECO:0007669"/>
    <property type="project" value="UniProtKB-SubCell"/>
</dbReference>
<evidence type="ECO:0000256" key="5">
    <source>
        <dbReference type="ARBA" id="ARBA00022989"/>
    </source>
</evidence>
<dbReference type="RefSeq" id="WP_044406340.1">
    <property type="nucleotide sequence ID" value="NZ_AP022213.1"/>
</dbReference>
<evidence type="ECO:0000256" key="12">
    <source>
        <dbReference type="HAMAP-Rule" id="MF_00454"/>
    </source>
</evidence>
<comment type="similarity">
    <text evidence="10 12">Belongs to the fluoride channel Fluc/FEX (TC 1.A.43) family.</text>
</comment>
<dbReference type="GO" id="GO:0140114">
    <property type="term" value="P:cellular detoxification of fluoride"/>
    <property type="evidence" value="ECO:0007669"/>
    <property type="project" value="UniProtKB-UniRule"/>
</dbReference>
<evidence type="ECO:0000256" key="8">
    <source>
        <dbReference type="ARBA" id="ARBA00023136"/>
    </source>
</evidence>
<evidence type="ECO:0000256" key="10">
    <source>
        <dbReference type="ARBA" id="ARBA00035120"/>
    </source>
</evidence>
<dbReference type="Proteomes" id="UP001273935">
    <property type="component" value="Unassembled WGS sequence"/>
</dbReference>
<feature type="binding site" evidence="12">
    <location>
        <position position="81"/>
    </location>
    <ligand>
        <name>Na(+)</name>
        <dbReference type="ChEBI" id="CHEBI:29101"/>
        <note>structural</note>
    </ligand>
</feature>
<evidence type="ECO:0000313" key="16">
    <source>
        <dbReference type="Proteomes" id="UP000501237"/>
    </source>
</evidence>